<keyword evidence="1" id="KW-0238">DNA-binding</keyword>
<sequence length="334" mass="37905">MSFYENKRSRNRNKEASNQVITREFVMRDGSKRTAKRVVVPHAELKSRVAVHPLNPRYQQALSEEALADILPTISTTGVNHEGVAETVDGKYLVLDSSRRLAAAEIGGADLPLWVFDESANLSRDDAEYIAEIARLHRALSYREQGLPLVKAIKDDEKLQSFPALLEKFRFKPSQERTVRRYISAAVLPQELIDLFPDSEGIDSKYYDKLKSVCKAVGREHKVTQGKTEHDVTFFDRLTPTLLNWIKTVQVTVDASLSTQEKQASILKQLTGLSSVEKPSVQPTWSKPERVFEKSKHTYAEVIRHKNGKEVQIKCRQLNAEQEAKLMELLASFN</sequence>
<dbReference type="PANTHER" id="PTHR38973:SF2">
    <property type="entry name" value="PARB_REPB_SPO0J FAMILY PLASMID PARTITION PROTEIN"/>
    <property type="match status" value="1"/>
</dbReference>
<dbReference type="RefSeq" id="WP_353500215.1">
    <property type="nucleotide sequence ID" value="NZ_CP115922.1"/>
</dbReference>
<accession>A0AAU8BR12</accession>
<evidence type="ECO:0008006" key="3">
    <source>
        <dbReference type="Google" id="ProtNLM"/>
    </source>
</evidence>
<dbReference type="GO" id="GO:0003677">
    <property type="term" value="F:DNA binding"/>
    <property type="evidence" value="ECO:0007669"/>
    <property type="project" value="UniProtKB-KW"/>
</dbReference>
<dbReference type="CDD" id="cd16394">
    <property type="entry name" value="sopB_N"/>
    <property type="match status" value="1"/>
</dbReference>
<dbReference type="InterPro" id="IPR036086">
    <property type="entry name" value="ParB/Sulfiredoxin_sf"/>
</dbReference>
<protein>
    <recommendedName>
        <fullName evidence="3">ParB/Sulfiredoxin domain-containing protein</fullName>
    </recommendedName>
</protein>
<organism evidence="2">
    <name type="scientific">Vibrio chaetopteri</name>
    <dbReference type="NCBI Taxonomy" id="3016528"/>
    <lineage>
        <taxon>Bacteria</taxon>
        <taxon>Pseudomonadati</taxon>
        <taxon>Pseudomonadota</taxon>
        <taxon>Gammaproteobacteria</taxon>
        <taxon>Vibrionales</taxon>
        <taxon>Vibrionaceae</taxon>
        <taxon>Vibrio</taxon>
    </lineage>
</organism>
<dbReference type="EMBL" id="CP115922">
    <property type="protein sequence ID" value="XCD19088.1"/>
    <property type="molecule type" value="Genomic_DNA"/>
</dbReference>
<dbReference type="KEGG" id="vck:PG915_24440"/>
<geneLocation type="plasmid" evidence="2">
    <name>p1</name>
</geneLocation>
<evidence type="ECO:0000256" key="1">
    <source>
        <dbReference type="ARBA" id="ARBA00023125"/>
    </source>
</evidence>
<reference evidence="2" key="1">
    <citation type="submission" date="2023-01" db="EMBL/GenBank/DDBJ databases">
        <title>Vibrio sp. CB1-14 genome sequencing.</title>
        <authorList>
            <person name="Otstavnykh N."/>
            <person name="Isaeva M."/>
            <person name="Meleshko D."/>
        </authorList>
    </citation>
    <scope>NUCLEOTIDE SEQUENCE</scope>
    <source>
        <strain evidence="2">CB1-14</strain>
        <plasmid evidence="2">p1</plasmid>
    </source>
</reference>
<dbReference type="PANTHER" id="PTHR38973">
    <property type="entry name" value="PLASMID PARTITIONING CONTROL PROTEIN-RELATED"/>
    <property type="match status" value="1"/>
</dbReference>
<proteinExistence type="predicted"/>
<evidence type="ECO:0000313" key="2">
    <source>
        <dbReference type="EMBL" id="XCD19088.1"/>
    </source>
</evidence>
<name>A0AAU8BR12_9VIBR</name>
<gene>
    <name evidence="2" type="ORF">PG915_24440</name>
</gene>
<dbReference type="AlphaFoldDB" id="A0AAU8BR12"/>
<dbReference type="Gene3D" id="1.10.10.2830">
    <property type="match status" value="1"/>
</dbReference>
<keyword evidence="2" id="KW-0614">Plasmid</keyword>
<dbReference type="SUPFAM" id="SSF110849">
    <property type="entry name" value="ParB/Sulfiredoxin"/>
    <property type="match status" value="1"/>
</dbReference>